<dbReference type="STRING" id="748224.HMPREF9436_00622"/>
<dbReference type="EMBL" id="AECU01000045">
    <property type="protein sequence ID" value="EFQ07872.1"/>
    <property type="molecule type" value="Genomic_DNA"/>
</dbReference>
<comment type="caution">
    <text evidence="1">The sequence shown here is derived from an EMBL/GenBank/DDBJ whole genome shotgun (WGS) entry which is preliminary data.</text>
</comment>
<reference evidence="1 2" key="1">
    <citation type="submission" date="2010-08" db="EMBL/GenBank/DDBJ databases">
        <authorList>
            <person name="Weinstock G."/>
            <person name="Sodergren E."/>
            <person name="Clifton S."/>
            <person name="Fulton L."/>
            <person name="Fulton B."/>
            <person name="Courtney L."/>
            <person name="Fronick C."/>
            <person name="Harrison M."/>
            <person name="Strong C."/>
            <person name="Farmer C."/>
            <person name="Delahaunty K."/>
            <person name="Markovic C."/>
            <person name="Hall O."/>
            <person name="Minx P."/>
            <person name="Tomlinson C."/>
            <person name="Mitreva M."/>
            <person name="Hou S."/>
            <person name="Chen J."/>
            <person name="Wollam A."/>
            <person name="Pepin K.H."/>
            <person name="Johnson M."/>
            <person name="Bhonagiri V."/>
            <person name="Zhang X."/>
            <person name="Suruliraj S."/>
            <person name="Warren W."/>
            <person name="Chinwalla A."/>
            <person name="Mardis E.R."/>
            <person name="Wilson R.K."/>
        </authorList>
    </citation>
    <scope>NUCLEOTIDE SEQUENCE [LARGE SCALE GENOMIC DNA]</scope>
    <source>
        <strain evidence="1 2">KLE1255</strain>
    </source>
</reference>
<dbReference type="Proteomes" id="UP000006028">
    <property type="component" value="Unassembled WGS sequence"/>
</dbReference>
<organism evidence="1 2">
    <name type="scientific">Faecalibacterium cf. prausnitzii KLE1255</name>
    <dbReference type="NCBI Taxonomy" id="748224"/>
    <lineage>
        <taxon>Bacteria</taxon>
        <taxon>Bacillati</taxon>
        <taxon>Bacillota</taxon>
        <taxon>Clostridia</taxon>
        <taxon>Eubacteriales</taxon>
        <taxon>Oscillospiraceae</taxon>
        <taxon>Faecalibacterium</taxon>
    </lineage>
</organism>
<protein>
    <submittedName>
        <fullName evidence="1">Uncharacterized protein</fullName>
    </submittedName>
</protein>
<proteinExistence type="predicted"/>
<sequence length="47" mass="5333">MCSYYIIFAPEKLSFAKKLPLTFRAFCQKNGSAPAQKPGFCGILIWF</sequence>
<name>E2ZG38_9FIRM</name>
<evidence type="ECO:0000313" key="1">
    <source>
        <dbReference type="EMBL" id="EFQ07872.1"/>
    </source>
</evidence>
<evidence type="ECO:0000313" key="2">
    <source>
        <dbReference type="Proteomes" id="UP000006028"/>
    </source>
</evidence>
<dbReference type="AlphaFoldDB" id="E2ZG38"/>
<dbReference type="HOGENOM" id="CLU_3168282_0_0_9"/>
<dbReference type="BioCyc" id="FCF748224-HMP:GTSS-2860-MONOMER"/>
<accession>E2ZG38</accession>
<gene>
    <name evidence="1" type="ORF">HMPREF9436_00622</name>
</gene>